<sequence length="452" mass="51957">MDDKYLSVTALTKYIKKKFDIDKHLSNVWLRAEISNFKHHSRGHMYLTLKDDNASIRAVMFNRYNEKLAFEVENGMNVLVQGYISVFEAQGQYQFYITDMEPDGIGALHLAFEQLKEKLNKEGLFDSTIKKELPKYPKRIAILTSPTGAAIRDIITTIERRYPLVDLLVVPVYVQGAQAKQSIVKAIDFVNENTEVDTIILGRGGGSLEELWSFNEEEVARAIYRSKIPIISAVGHETDFTISDLVADLRAPTPTAAAELAVPSKQDLLDRVTQWNTRLVAQFSSTVRQKKETLKSLEQTYVFKYPHRYALEKEQKLDRAVERLDRISSSIIERKHDAFSHLNQRYKSVPLHYHIEQHGNKNKELQIQLNRVINRQLEAKKDNFSNILEQLELLNPIHIMSRGYSVVYNKNDEIVSRTSQVKPGETIYIQLSKGRAECTVENIREEGTNNDE</sequence>
<feature type="domain" description="Exonuclease VII large subunit C-terminal" evidence="8">
    <location>
        <begin position="124"/>
        <end position="439"/>
    </location>
</feature>
<dbReference type="NCBIfam" id="TIGR00237">
    <property type="entry name" value="xseA"/>
    <property type="match status" value="1"/>
</dbReference>
<keyword evidence="4 5" id="KW-0269">Exonuclease</keyword>
<keyword evidence="7" id="KW-0175">Coiled coil</keyword>
<feature type="coiled-coil region" evidence="7">
    <location>
        <begin position="355"/>
        <end position="394"/>
    </location>
</feature>
<dbReference type="PANTHER" id="PTHR30008:SF0">
    <property type="entry name" value="EXODEOXYRIBONUCLEASE 7 LARGE SUBUNIT"/>
    <property type="match status" value="1"/>
</dbReference>
<dbReference type="GO" id="GO:0005737">
    <property type="term" value="C:cytoplasm"/>
    <property type="evidence" value="ECO:0007669"/>
    <property type="project" value="UniProtKB-SubCell"/>
</dbReference>
<comment type="catalytic activity">
    <reaction evidence="5 6">
        <text>Exonucleolytic cleavage in either 5'- to 3'- or 3'- to 5'-direction to yield nucleoside 5'-phosphates.</text>
        <dbReference type="EC" id="3.1.11.6"/>
    </reaction>
</comment>
<dbReference type="GO" id="GO:0003676">
    <property type="term" value="F:nucleic acid binding"/>
    <property type="evidence" value="ECO:0007669"/>
    <property type="project" value="InterPro"/>
</dbReference>
<organism evidence="10 11">
    <name type="scientific">Gracilibacillus halotolerans</name>
    <dbReference type="NCBI Taxonomy" id="74386"/>
    <lineage>
        <taxon>Bacteria</taxon>
        <taxon>Bacillati</taxon>
        <taxon>Bacillota</taxon>
        <taxon>Bacilli</taxon>
        <taxon>Bacillales</taxon>
        <taxon>Bacillaceae</taxon>
        <taxon>Gracilibacillus</taxon>
    </lineage>
</organism>
<dbReference type="EC" id="3.1.11.6" evidence="5"/>
<comment type="caution">
    <text evidence="10">The sequence shown here is derived from an EMBL/GenBank/DDBJ whole genome shotgun (WGS) entry which is preliminary data.</text>
</comment>
<reference evidence="10 11" key="1">
    <citation type="submission" date="2020-08" db="EMBL/GenBank/DDBJ databases">
        <title>Genomic Encyclopedia of Type Strains, Phase IV (KMG-IV): sequencing the most valuable type-strain genomes for metagenomic binning, comparative biology and taxonomic classification.</title>
        <authorList>
            <person name="Goeker M."/>
        </authorList>
    </citation>
    <scope>NUCLEOTIDE SEQUENCE [LARGE SCALE GENOMIC DNA]</scope>
    <source>
        <strain evidence="10 11">DSM 11805</strain>
    </source>
</reference>
<evidence type="ECO:0000259" key="9">
    <source>
        <dbReference type="Pfam" id="PF13742"/>
    </source>
</evidence>
<name>A0A841RCS3_9BACI</name>
<proteinExistence type="inferred from homology"/>
<comment type="subcellular location">
    <subcellularLocation>
        <location evidence="5 6">Cytoplasm</location>
    </subcellularLocation>
</comment>
<gene>
    <name evidence="5" type="primary">xseA</name>
    <name evidence="10" type="ORF">GGQ92_000517</name>
</gene>
<dbReference type="AlphaFoldDB" id="A0A841RCS3"/>
<dbReference type="InterPro" id="IPR020579">
    <property type="entry name" value="Exonuc_VII_lsu_C"/>
</dbReference>
<evidence type="ECO:0000256" key="2">
    <source>
        <dbReference type="ARBA" id="ARBA00022722"/>
    </source>
</evidence>
<accession>A0A841RCS3</accession>
<dbReference type="HAMAP" id="MF_00378">
    <property type="entry name" value="Exonuc_7_L"/>
    <property type="match status" value="1"/>
</dbReference>
<dbReference type="GO" id="GO:0009318">
    <property type="term" value="C:exodeoxyribonuclease VII complex"/>
    <property type="evidence" value="ECO:0007669"/>
    <property type="project" value="UniProtKB-UniRule"/>
</dbReference>
<evidence type="ECO:0000256" key="3">
    <source>
        <dbReference type="ARBA" id="ARBA00022801"/>
    </source>
</evidence>
<keyword evidence="2 5" id="KW-0540">Nuclease</keyword>
<evidence type="ECO:0000256" key="4">
    <source>
        <dbReference type="ARBA" id="ARBA00022839"/>
    </source>
</evidence>
<dbReference type="PANTHER" id="PTHR30008">
    <property type="entry name" value="EXODEOXYRIBONUCLEASE 7 LARGE SUBUNIT"/>
    <property type="match status" value="1"/>
</dbReference>
<dbReference type="EMBL" id="JACHON010000001">
    <property type="protein sequence ID" value="MBB6511750.1"/>
    <property type="molecule type" value="Genomic_DNA"/>
</dbReference>
<dbReference type="RefSeq" id="WP_184244258.1">
    <property type="nucleotide sequence ID" value="NZ_BAAACU010000022.1"/>
</dbReference>
<dbReference type="InterPro" id="IPR003753">
    <property type="entry name" value="Exonuc_VII_L"/>
</dbReference>
<evidence type="ECO:0000313" key="11">
    <source>
        <dbReference type="Proteomes" id="UP000572212"/>
    </source>
</evidence>
<dbReference type="Pfam" id="PF13742">
    <property type="entry name" value="tRNA_anti_2"/>
    <property type="match status" value="1"/>
</dbReference>
<keyword evidence="1 5" id="KW-0963">Cytoplasm</keyword>
<comment type="similarity">
    <text evidence="5 6">Belongs to the XseA family.</text>
</comment>
<dbReference type="GO" id="GO:0006308">
    <property type="term" value="P:DNA catabolic process"/>
    <property type="evidence" value="ECO:0007669"/>
    <property type="project" value="UniProtKB-UniRule"/>
</dbReference>
<comment type="function">
    <text evidence="5">Bidirectionally degrades single-stranded DNA into large acid-insoluble oligonucleotides, which are then degraded further into small acid-soluble oligonucleotides.</text>
</comment>
<dbReference type="Proteomes" id="UP000572212">
    <property type="component" value="Unassembled WGS sequence"/>
</dbReference>
<protein>
    <recommendedName>
        <fullName evidence="5">Exodeoxyribonuclease 7 large subunit</fullName>
        <ecNumber evidence="5">3.1.11.6</ecNumber>
    </recommendedName>
    <alternativeName>
        <fullName evidence="5">Exodeoxyribonuclease VII large subunit</fullName>
        <shortName evidence="5">Exonuclease VII large subunit</shortName>
    </alternativeName>
</protein>
<evidence type="ECO:0000256" key="5">
    <source>
        <dbReference type="HAMAP-Rule" id="MF_00378"/>
    </source>
</evidence>
<feature type="domain" description="OB-fold nucleic acid binding" evidence="9">
    <location>
        <begin position="6"/>
        <end position="101"/>
    </location>
</feature>
<dbReference type="CDD" id="cd04489">
    <property type="entry name" value="ExoVII_LU_OBF"/>
    <property type="match status" value="1"/>
</dbReference>
<evidence type="ECO:0000259" key="8">
    <source>
        <dbReference type="Pfam" id="PF02601"/>
    </source>
</evidence>
<dbReference type="InterPro" id="IPR025824">
    <property type="entry name" value="OB-fold_nuc-bd_dom"/>
</dbReference>
<dbReference type="Pfam" id="PF02601">
    <property type="entry name" value="Exonuc_VII_L"/>
    <property type="match status" value="1"/>
</dbReference>
<comment type="subunit">
    <text evidence="5">Heterooligomer composed of large and small subunits.</text>
</comment>
<evidence type="ECO:0000256" key="7">
    <source>
        <dbReference type="SAM" id="Coils"/>
    </source>
</evidence>
<keyword evidence="11" id="KW-1185">Reference proteome</keyword>
<dbReference type="GO" id="GO:0008855">
    <property type="term" value="F:exodeoxyribonuclease VII activity"/>
    <property type="evidence" value="ECO:0007669"/>
    <property type="project" value="UniProtKB-UniRule"/>
</dbReference>
<keyword evidence="3 5" id="KW-0378">Hydrolase</keyword>
<evidence type="ECO:0000256" key="6">
    <source>
        <dbReference type="RuleBase" id="RU004355"/>
    </source>
</evidence>
<evidence type="ECO:0000256" key="1">
    <source>
        <dbReference type="ARBA" id="ARBA00022490"/>
    </source>
</evidence>
<evidence type="ECO:0000313" key="10">
    <source>
        <dbReference type="EMBL" id="MBB6511750.1"/>
    </source>
</evidence>